<protein>
    <submittedName>
        <fullName evidence="1">Uncharacterized protein</fullName>
    </submittedName>
</protein>
<dbReference type="Proteomes" id="UP000054359">
    <property type="component" value="Unassembled WGS sequence"/>
</dbReference>
<organism evidence="1 2">
    <name type="scientific">Stegodyphus mimosarum</name>
    <name type="common">African social velvet spider</name>
    <dbReference type="NCBI Taxonomy" id="407821"/>
    <lineage>
        <taxon>Eukaryota</taxon>
        <taxon>Metazoa</taxon>
        <taxon>Ecdysozoa</taxon>
        <taxon>Arthropoda</taxon>
        <taxon>Chelicerata</taxon>
        <taxon>Arachnida</taxon>
        <taxon>Araneae</taxon>
        <taxon>Araneomorphae</taxon>
        <taxon>Entelegynae</taxon>
        <taxon>Eresoidea</taxon>
        <taxon>Eresidae</taxon>
        <taxon>Stegodyphus</taxon>
    </lineage>
</organism>
<gene>
    <name evidence="1" type="ORF">X975_23673</name>
</gene>
<sequence>MATLKVAVRLCLLSYNFKDSWLGTGSMASCTFSHVTKPLKRTFSSLCILSVIVL</sequence>
<proteinExistence type="predicted"/>
<keyword evidence="2" id="KW-1185">Reference proteome</keyword>
<reference evidence="1 2" key="1">
    <citation type="submission" date="2013-11" db="EMBL/GenBank/DDBJ databases">
        <title>Genome sequencing of Stegodyphus mimosarum.</title>
        <authorList>
            <person name="Bechsgaard J."/>
        </authorList>
    </citation>
    <scope>NUCLEOTIDE SEQUENCE [LARGE SCALE GENOMIC DNA]</scope>
</reference>
<feature type="non-terminal residue" evidence="1">
    <location>
        <position position="54"/>
    </location>
</feature>
<evidence type="ECO:0000313" key="2">
    <source>
        <dbReference type="Proteomes" id="UP000054359"/>
    </source>
</evidence>
<dbReference type="AlphaFoldDB" id="A0A087UYI2"/>
<name>A0A087UYI2_STEMI</name>
<evidence type="ECO:0000313" key="1">
    <source>
        <dbReference type="EMBL" id="KFM82421.1"/>
    </source>
</evidence>
<dbReference type="PROSITE" id="PS51257">
    <property type="entry name" value="PROKAR_LIPOPROTEIN"/>
    <property type="match status" value="1"/>
</dbReference>
<dbReference type="EMBL" id="KK122283">
    <property type="protein sequence ID" value="KFM82421.1"/>
    <property type="molecule type" value="Genomic_DNA"/>
</dbReference>
<accession>A0A087UYI2</accession>